<keyword evidence="3" id="KW-0808">Transferase</keyword>
<evidence type="ECO:0000256" key="3">
    <source>
        <dbReference type="ARBA" id="ARBA00022679"/>
    </source>
</evidence>
<evidence type="ECO:0000313" key="12">
    <source>
        <dbReference type="Proteomes" id="UP000274429"/>
    </source>
</evidence>
<dbReference type="InterPro" id="IPR004977">
    <property type="entry name" value="Ribosomal_eS25"/>
</dbReference>
<dbReference type="GO" id="GO:0005840">
    <property type="term" value="C:ribosome"/>
    <property type="evidence" value="ECO:0007669"/>
    <property type="project" value="UniProtKB-KW"/>
</dbReference>
<keyword evidence="12" id="KW-1185">Reference proteome</keyword>
<gene>
    <name evidence="11" type="ORF">TTAC_LOCUS6598</name>
</gene>
<keyword evidence="6" id="KW-0012">Acyltransferase</keyword>
<dbReference type="InterPro" id="IPR000182">
    <property type="entry name" value="GNAT_dom"/>
</dbReference>
<evidence type="ECO:0000256" key="6">
    <source>
        <dbReference type="ARBA" id="ARBA00023315"/>
    </source>
</evidence>
<dbReference type="EMBL" id="UYWX01020310">
    <property type="protein sequence ID" value="VDM30831.1"/>
    <property type="molecule type" value="Genomic_DNA"/>
</dbReference>
<evidence type="ECO:0000256" key="4">
    <source>
        <dbReference type="ARBA" id="ARBA00022980"/>
    </source>
</evidence>
<comment type="similarity">
    <text evidence="2">Belongs to the acetyltransferase family. GNAT subfamily.</text>
</comment>
<proteinExistence type="inferred from homology"/>
<comment type="similarity">
    <text evidence="1">Belongs to the eukaryotic ribosomal protein eS25 family.</text>
</comment>
<dbReference type="Gene3D" id="3.40.630.30">
    <property type="match status" value="1"/>
</dbReference>
<dbReference type="GO" id="GO:0008080">
    <property type="term" value="F:N-acetyltransferase activity"/>
    <property type="evidence" value="ECO:0007669"/>
    <property type="project" value="InterPro"/>
</dbReference>
<dbReference type="Gene3D" id="3.30.63.20">
    <property type="match status" value="1"/>
</dbReference>
<name>A0A0R3X0F6_HYDTA</name>
<dbReference type="STRING" id="6205.A0A0R3X0F6"/>
<feature type="domain" description="N-acetyltransferase" evidence="10">
    <location>
        <begin position="219"/>
        <end position="309"/>
    </location>
</feature>
<dbReference type="InterPro" id="IPR039135">
    <property type="entry name" value="NAT9-like"/>
</dbReference>
<keyword evidence="5" id="KW-0687">Ribonucleoprotein</keyword>
<dbReference type="AlphaFoldDB" id="A0A0R3X0F6"/>
<evidence type="ECO:0000313" key="13">
    <source>
        <dbReference type="WBParaSite" id="TTAC_0000661301-mRNA-1"/>
    </source>
</evidence>
<dbReference type="SUPFAM" id="SSF55729">
    <property type="entry name" value="Acyl-CoA N-acyltransferases (Nat)"/>
    <property type="match status" value="1"/>
</dbReference>
<dbReference type="OrthoDB" id="5043642at2759"/>
<evidence type="ECO:0000256" key="7">
    <source>
        <dbReference type="ARBA" id="ARBA00035148"/>
    </source>
</evidence>
<sequence length="389" mass="43924">PPKTAAKAPKKDPKASKPKKDGSGKAKKKKWSKGKVRDKLNNMCLFDQATYEKFLKEIPQCRLITPSSVSERLKIRVSLARAALNEMKNQGNECLRICSSSIGTLRQISSHHAQQIYVLQTCCVETPDIYLVPYEVGHVPKYHRWMQTGELRVLTASEPLSLEEEYEQQKSWLAGGDRVTFILLEKSRLSILGRPSSVSIPEVELPTLHSVVDMQDREVCEAEVGAMIGDVNFYLIPDSESEGDDAFEGEVSVMIAEVSSRGKGLATQALAGMLLYTEHYFGSCVTAVVAKVSLDNEPSLKFFKNKLGFLERRRNACFNEVELVCPKFETAGSAVMQAASRAIELHKMSGRDWLFRVFPINNFRSFLFQNLDLDWFSCEDYYEHQLRFS</sequence>
<reference evidence="11 12" key="2">
    <citation type="submission" date="2018-11" db="EMBL/GenBank/DDBJ databases">
        <authorList>
            <consortium name="Pathogen Informatics"/>
        </authorList>
    </citation>
    <scope>NUCLEOTIDE SEQUENCE [LARGE SCALE GENOMIC DNA]</scope>
</reference>
<accession>A0A0R3X0F6</accession>
<dbReference type="GO" id="GO:1990904">
    <property type="term" value="C:ribonucleoprotein complex"/>
    <property type="evidence" value="ECO:0007669"/>
    <property type="project" value="UniProtKB-KW"/>
</dbReference>
<dbReference type="Pfam" id="PF13302">
    <property type="entry name" value="Acetyltransf_3"/>
    <property type="match status" value="1"/>
</dbReference>
<reference evidence="13" key="1">
    <citation type="submission" date="2017-02" db="UniProtKB">
        <authorList>
            <consortium name="WormBaseParasite"/>
        </authorList>
    </citation>
    <scope>IDENTIFICATION</scope>
</reference>
<feature type="region of interest" description="Disordered" evidence="9">
    <location>
        <begin position="1"/>
        <end position="34"/>
    </location>
</feature>
<dbReference type="InterPro" id="IPR016181">
    <property type="entry name" value="Acyl_CoA_acyltransferase"/>
</dbReference>
<evidence type="ECO:0000256" key="9">
    <source>
        <dbReference type="SAM" id="MobiDB-lite"/>
    </source>
</evidence>
<evidence type="ECO:0000256" key="8">
    <source>
        <dbReference type="ARBA" id="ARBA00035460"/>
    </source>
</evidence>
<evidence type="ECO:0000313" key="11">
    <source>
        <dbReference type="EMBL" id="VDM30831.1"/>
    </source>
</evidence>
<organism evidence="13">
    <name type="scientific">Hydatigena taeniaeformis</name>
    <name type="common">Feline tapeworm</name>
    <name type="synonym">Taenia taeniaeformis</name>
    <dbReference type="NCBI Taxonomy" id="6205"/>
    <lineage>
        <taxon>Eukaryota</taxon>
        <taxon>Metazoa</taxon>
        <taxon>Spiralia</taxon>
        <taxon>Lophotrochozoa</taxon>
        <taxon>Platyhelminthes</taxon>
        <taxon>Cestoda</taxon>
        <taxon>Eucestoda</taxon>
        <taxon>Cyclophyllidea</taxon>
        <taxon>Taeniidae</taxon>
        <taxon>Hydatigera</taxon>
    </lineage>
</organism>
<feature type="compositionally biased region" description="Basic residues" evidence="9">
    <location>
        <begin position="25"/>
        <end position="34"/>
    </location>
</feature>
<dbReference type="Proteomes" id="UP000274429">
    <property type="component" value="Unassembled WGS sequence"/>
</dbReference>
<evidence type="ECO:0000256" key="2">
    <source>
        <dbReference type="ARBA" id="ARBA00009342"/>
    </source>
</evidence>
<dbReference type="PANTHER" id="PTHR13256:SF16">
    <property type="entry name" value="ALPHA_BETA-TUBULIN-N-ACETYLTRANSFERASE 9"/>
    <property type="match status" value="1"/>
</dbReference>
<feature type="compositionally biased region" description="Basic and acidic residues" evidence="9">
    <location>
        <begin position="9"/>
        <end position="24"/>
    </location>
</feature>
<keyword evidence="4" id="KW-0689">Ribosomal protein</keyword>
<evidence type="ECO:0000256" key="5">
    <source>
        <dbReference type="ARBA" id="ARBA00023274"/>
    </source>
</evidence>
<evidence type="ECO:0000259" key="10">
    <source>
        <dbReference type="Pfam" id="PF13302"/>
    </source>
</evidence>
<evidence type="ECO:0000256" key="1">
    <source>
        <dbReference type="ARBA" id="ARBA00009106"/>
    </source>
</evidence>
<dbReference type="Pfam" id="PF03297">
    <property type="entry name" value="Ribosomal_S25"/>
    <property type="match status" value="1"/>
</dbReference>
<dbReference type="PANTHER" id="PTHR13256">
    <property type="entry name" value="N-ACETYLTRANSFERASE 9"/>
    <property type="match status" value="1"/>
</dbReference>
<dbReference type="WBParaSite" id="TTAC_0000661301-mRNA-1">
    <property type="protein sequence ID" value="TTAC_0000661301-mRNA-1"/>
    <property type="gene ID" value="TTAC_0000661301"/>
</dbReference>
<protein>
    <recommendedName>
        <fullName evidence="7">Small ribosomal subunit protein eS25</fullName>
    </recommendedName>
    <alternativeName>
        <fullName evidence="8">40S ribosomal protein S25</fullName>
    </alternativeName>
</protein>